<dbReference type="AlphaFoldDB" id="A0AA89BLW9"/>
<comment type="caution">
    <text evidence="2">The sequence shown here is derived from an EMBL/GenBank/DDBJ whole genome shotgun (WGS) entry which is preliminary data.</text>
</comment>
<dbReference type="EMBL" id="VSWD01000012">
    <property type="protein sequence ID" value="KAK3085979.1"/>
    <property type="molecule type" value="Genomic_DNA"/>
</dbReference>
<evidence type="ECO:0000313" key="2">
    <source>
        <dbReference type="EMBL" id="KAK3085979.1"/>
    </source>
</evidence>
<accession>A0AA89BLW9</accession>
<protein>
    <submittedName>
        <fullName evidence="2">Uncharacterized protein</fullName>
    </submittedName>
</protein>
<organism evidence="2 3">
    <name type="scientific">Pinctada imbricata</name>
    <name type="common">Atlantic pearl-oyster</name>
    <name type="synonym">Pinctada martensii</name>
    <dbReference type="NCBI Taxonomy" id="66713"/>
    <lineage>
        <taxon>Eukaryota</taxon>
        <taxon>Metazoa</taxon>
        <taxon>Spiralia</taxon>
        <taxon>Lophotrochozoa</taxon>
        <taxon>Mollusca</taxon>
        <taxon>Bivalvia</taxon>
        <taxon>Autobranchia</taxon>
        <taxon>Pteriomorphia</taxon>
        <taxon>Pterioida</taxon>
        <taxon>Pterioidea</taxon>
        <taxon>Pteriidae</taxon>
        <taxon>Pinctada</taxon>
    </lineage>
</organism>
<reference evidence="2" key="1">
    <citation type="submission" date="2019-08" db="EMBL/GenBank/DDBJ databases">
        <title>The improved chromosome-level genome for the pearl oyster Pinctada fucata martensii using PacBio sequencing and Hi-C.</title>
        <authorList>
            <person name="Zheng Z."/>
        </authorList>
    </citation>
    <scope>NUCLEOTIDE SEQUENCE</scope>
    <source>
        <strain evidence="2">ZZ-2019</strain>
        <tissue evidence="2">Adductor muscle</tissue>
    </source>
</reference>
<evidence type="ECO:0000256" key="1">
    <source>
        <dbReference type="SAM" id="MobiDB-lite"/>
    </source>
</evidence>
<feature type="region of interest" description="Disordered" evidence="1">
    <location>
        <begin position="164"/>
        <end position="184"/>
    </location>
</feature>
<evidence type="ECO:0000313" key="3">
    <source>
        <dbReference type="Proteomes" id="UP001186944"/>
    </source>
</evidence>
<sequence>MSIAHKDILNLDVISKFVNEGFGGLPEEYRPVFTTLLEFVKGIDLHQKALDKVITCSREADVMPALAIHLFSQLVPRHAVEVDDTSKIGEHCPCGCLRKIPRGLTSLGSFDTWHGHADIIVNQKVPIIFIEKRKQEEIMKMGGQNPDSDEEDTDSNSVCVETEVDRNYDMDNEGPSKKKQKTNDEGRDMATFYGTLQDYNVIGKIIAQTVTNSFIQVNFNKDLSSLMIPAIGCTDQEFCIYLYNPEEDILLHSMRDEKFWLIKSKLDLDAVIILWLFLNFTTFVKPKLVEEFYFEQSGIHQSLGSHIELYKKCKYKENFTNGATVDYEHFIYPRLPTLVRKIKRKSTIY</sequence>
<keyword evidence="3" id="KW-1185">Reference proteome</keyword>
<gene>
    <name evidence="2" type="ORF">FSP39_011546</name>
</gene>
<dbReference type="Proteomes" id="UP001186944">
    <property type="component" value="Unassembled WGS sequence"/>
</dbReference>
<name>A0AA89BLW9_PINIB</name>
<proteinExistence type="predicted"/>